<sequence length="373" mass="42547">MQLRTTRNALVRGGAVEGFPLILNGQYEVDWLTLEHFLDLHRSVAVSSLKLYATHLVDFLAQLEVDGLNLDDVTDEWLIAYKNSLLNRENSSGIRNSSNYASQVLRTVVHYLYWLEQNKFVRNIVGETKHHKVRIQASERGIKHPLTKNGAGSSKSIVTPRKEWIETVKTYGPEREDLTERFELMIDWGMSAGLRAHEICALTISQLPVRETAVNALKEGRKVYVKLTVTKGSKVDNIPISPLLLIRTWDYIELYRPDITEWFSKKSKSEYEVYREPDEIFLSSKTGKAVTSRSFSNSIRSALLRAIEAGDLTVDEKVWTHGLRHNFTNNLLKGFDAAGVKRPEALARQATRHAHEDSLENYSGERFNEDFNG</sequence>
<dbReference type="GO" id="GO:0003677">
    <property type="term" value="F:DNA binding"/>
    <property type="evidence" value="ECO:0007669"/>
    <property type="project" value="UniProtKB-UniRule"/>
</dbReference>
<dbReference type="AlphaFoldDB" id="A0A365TIX6"/>
<organism evidence="6 7">
    <name type="scientific">Vreelandella sulfidaeris</name>
    <dbReference type="NCBI Taxonomy" id="115553"/>
    <lineage>
        <taxon>Bacteria</taxon>
        <taxon>Pseudomonadati</taxon>
        <taxon>Pseudomonadota</taxon>
        <taxon>Gammaproteobacteria</taxon>
        <taxon>Oceanospirillales</taxon>
        <taxon>Halomonadaceae</taxon>
        <taxon>Vreelandella</taxon>
    </lineage>
</organism>
<feature type="domain" description="Core-binding (CB)" evidence="5">
    <location>
        <begin position="28"/>
        <end position="113"/>
    </location>
</feature>
<dbReference type="PANTHER" id="PTHR30349">
    <property type="entry name" value="PHAGE INTEGRASE-RELATED"/>
    <property type="match status" value="1"/>
</dbReference>
<accession>A0A365TIX6</accession>
<evidence type="ECO:0000259" key="5">
    <source>
        <dbReference type="PROSITE" id="PS51900"/>
    </source>
</evidence>
<evidence type="ECO:0000256" key="2">
    <source>
        <dbReference type="ARBA" id="ARBA00023125"/>
    </source>
</evidence>
<dbReference type="Proteomes" id="UP000252204">
    <property type="component" value="Unassembled WGS sequence"/>
</dbReference>
<name>A0A365TIX6_9GAMM</name>
<evidence type="ECO:0000256" key="3">
    <source>
        <dbReference type="ARBA" id="ARBA00023172"/>
    </source>
</evidence>
<dbReference type="Pfam" id="PF00589">
    <property type="entry name" value="Phage_integrase"/>
    <property type="match status" value="1"/>
</dbReference>
<gene>
    <name evidence="6" type="ORF">DQ400_18070</name>
</gene>
<dbReference type="OrthoDB" id="6143922at2"/>
<reference evidence="7" key="1">
    <citation type="submission" date="2018-06" db="EMBL/GenBank/DDBJ databases">
        <title>Whole genome sequencing of four bacterial strains from South Shetland trench revealing bio-synthetic gene clusters.</title>
        <authorList>
            <person name="Abdel-Mageed W.M."/>
            <person name="Lehri B."/>
            <person name="Jarmusch S."/>
            <person name="Miranda K."/>
            <person name="Goodfellow M."/>
            <person name="Jaspars M."/>
            <person name="Karlyshev A.V."/>
        </authorList>
    </citation>
    <scope>NUCLEOTIDE SEQUENCE [LARGE SCALE GENOMIC DNA]</scope>
    <source>
        <strain evidence="7">SST4</strain>
    </source>
</reference>
<keyword evidence="3" id="KW-0233">DNA recombination</keyword>
<dbReference type="RefSeq" id="WP_113271060.1">
    <property type="nucleotide sequence ID" value="NZ_QNTU01000017.1"/>
</dbReference>
<dbReference type="GO" id="GO:0006310">
    <property type="term" value="P:DNA recombination"/>
    <property type="evidence" value="ECO:0007669"/>
    <property type="project" value="UniProtKB-KW"/>
</dbReference>
<keyword evidence="7" id="KW-1185">Reference proteome</keyword>
<comment type="caution">
    <text evidence="6">The sequence shown here is derived from an EMBL/GenBank/DDBJ whole genome shotgun (WGS) entry which is preliminary data.</text>
</comment>
<dbReference type="GO" id="GO:0015074">
    <property type="term" value="P:DNA integration"/>
    <property type="evidence" value="ECO:0007669"/>
    <property type="project" value="UniProtKB-KW"/>
</dbReference>
<evidence type="ECO:0000256" key="1">
    <source>
        <dbReference type="ARBA" id="ARBA00022908"/>
    </source>
</evidence>
<keyword evidence="1" id="KW-0229">DNA integration</keyword>
<evidence type="ECO:0000256" key="4">
    <source>
        <dbReference type="PROSITE-ProRule" id="PRU01248"/>
    </source>
</evidence>
<dbReference type="InterPro" id="IPR011010">
    <property type="entry name" value="DNA_brk_join_enz"/>
</dbReference>
<dbReference type="Gene3D" id="1.10.443.10">
    <property type="entry name" value="Intergrase catalytic core"/>
    <property type="match status" value="1"/>
</dbReference>
<dbReference type="InterPro" id="IPR013762">
    <property type="entry name" value="Integrase-like_cat_sf"/>
</dbReference>
<proteinExistence type="predicted"/>
<keyword evidence="2 4" id="KW-0238">DNA-binding</keyword>
<dbReference type="CDD" id="cd00397">
    <property type="entry name" value="DNA_BRE_C"/>
    <property type="match status" value="1"/>
</dbReference>
<dbReference type="PROSITE" id="PS51900">
    <property type="entry name" value="CB"/>
    <property type="match status" value="1"/>
</dbReference>
<dbReference type="InterPro" id="IPR044068">
    <property type="entry name" value="CB"/>
</dbReference>
<dbReference type="InterPro" id="IPR002104">
    <property type="entry name" value="Integrase_catalytic"/>
</dbReference>
<dbReference type="InterPro" id="IPR050090">
    <property type="entry name" value="Tyrosine_recombinase_XerCD"/>
</dbReference>
<dbReference type="SUPFAM" id="SSF56349">
    <property type="entry name" value="DNA breaking-rejoining enzymes"/>
    <property type="match status" value="1"/>
</dbReference>
<evidence type="ECO:0000313" key="6">
    <source>
        <dbReference type="EMBL" id="RBI65525.1"/>
    </source>
</evidence>
<protein>
    <submittedName>
        <fullName evidence="6">Site-specific recombinase</fullName>
    </submittedName>
</protein>
<dbReference type="EMBL" id="QNTU01000017">
    <property type="protein sequence ID" value="RBI65525.1"/>
    <property type="molecule type" value="Genomic_DNA"/>
</dbReference>
<evidence type="ECO:0000313" key="7">
    <source>
        <dbReference type="Proteomes" id="UP000252204"/>
    </source>
</evidence>